<reference evidence="1" key="1">
    <citation type="submission" date="2023-04" db="EMBL/GenBank/DDBJ databases">
        <title>Draft Genome sequencing of Naganishia species isolated from polar environments using Oxford Nanopore Technology.</title>
        <authorList>
            <person name="Leo P."/>
            <person name="Venkateswaran K."/>
        </authorList>
    </citation>
    <scope>NUCLEOTIDE SEQUENCE</scope>
    <source>
        <strain evidence="1">DBVPG 5303</strain>
    </source>
</reference>
<comment type="caution">
    <text evidence="1">The sequence shown here is derived from an EMBL/GenBank/DDBJ whole genome shotgun (WGS) entry which is preliminary data.</text>
</comment>
<gene>
    <name evidence="1" type="ORF">QFC24_000992</name>
</gene>
<keyword evidence="2" id="KW-1185">Reference proteome</keyword>
<evidence type="ECO:0000313" key="2">
    <source>
        <dbReference type="Proteomes" id="UP001234202"/>
    </source>
</evidence>
<dbReference type="Proteomes" id="UP001234202">
    <property type="component" value="Unassembled WGS sequence"/>
</dbReference>
<accession>A0ACC2XU79</accession>
<protein>
    <submittedName>
        <fullName evidence="1">Uncharacterized protein</fullName>
    </submittedName>
</protein>
<organism evidence="1 2">
    <name type="scientific">Naganishia onofrii</name>
    <dbReference type="NCBI Taxonomy" id="1851511"/>
    <lineage>
        <taxon>Eukaryota</taxon>
        <taxon>Fungi</taxon>
        <taxon>Dikarya</taxon>
        <taxon>Basidiomycota</taxon>
        <taxon>Agaricomycotina</taxon>
        <taxon>Tremellomycetes</taxon>
        <taxon>Filobasidiales</taxon>
        <taxon>Filobasidiaceae</taxon>
        <taxon>Naganishia</taxon>
    </lineage>
</organism>
<proteinExistence type="predicted"/>
<name>A0ACC2XU79_9TREE</name>
<sequence length="138" mass="14737">MRLQIITAIFAAILTLPASADTISPDATCKDRRSCIESEWCVNANAKGLDGKMELVGVCVPKETKGDDPAILCNNFNKCEPRSGSAPGHRYCTPDGVYNYCPPSQYCADGVTADSQTVYSCINAKPIMEGLAAMKGHS</sequence>
<evidence type="ECO:0000313" key="1">
    <source>
        <dbReference type="EMBL" id="KAJ9127583.1"/>
    </source>
</evidence>
<dbReference type="EMBL" id="JASBWV010000002">
    <property type="protein sequence ID" value="KAJ9127583.1"/>
    <property type="molecule type" value="Genomic_DNA"/>
</dbReference>